<dbReference type="SUPFAM" id="SSF81891">
    <property type="entry name" value="Poly A polymerase C-terminal region-like"/>
    <property type="match status" value="1"/>
</dbReference>
<dbReference type="Pfam" id="PF13735">
    <property type="entry name" value="tRNA_NucTran2_2"/>
    <property type="match status" value="1"/>
</dbReference>
<keyword evidence="6" id="KW-0547">Nucleotide-binding</keyword>
<dbReference type="RefSeq" id="WP_341771102.1">
    <property type="nucleotide sequence ID" value="NZ_BAAAEJ010000007.1"/>
</dbReference>
<keyword evidence="8 9" id="KW-0694">RNA-binding</keyword>
<evidence type="ECO:0000313" key="13">
    <source>
        <dbReference type="EMBL" id="GAA0392167.1"/>
    </source>
</evidence>
<dbReference type="SUPFAM" id="SSF81301">
    <property type="entry name" value="Nucleotidyltransferase"/>
    <property type="match status" value="1"/>
</dbReference>
<evidence type="ECO:0000256" key="8">
    <source>
        <dbReference type="ARBA" id="ARBA00022884"/>
    </source>
</evidence>
<comment type="caution">
    <text evidence="13">The sequence shown here is derived from an EMBL/GenBank/DDBJ whole genome shotgun (WGS) entry which is preliminary data.</text>
</comment>
<evidence type="ECO:0000259" key="11">
    <source>
        <dbReference type="Pfam" id="PF12627"/>
    </source>
</evidence>
<feature type="domain" description="tRNA nucleotidyltransferase/poly(A) polymerase RNA and SrmB- binding" evidence="11">
    <location>
        <begin position="190"/>
        <end position="244"/>
    </location>
</feature>
<keyword evidence="4" id="KW-0548">Nucleotidyltransferase</keyword>
<reference evidence="13 14" key="1">
    <citation type="journal article" date="2019" name="Int. J. Syst. Evol. Microbiol.">
        <title>The Global Catalogue of Microorganisms (GCM) 10K type strain sequencing project: providing services to taxonomists for standard genome sequencing and annotation.</title>
        <authorList>
            <consortium name="The Broad Institute Genomics Platform"/>
            <consortium name="The Broad Institute Genome Sequencing Center for Infectious Disease"/>
            <person name="Wu L."/>
            <person name="Ma J."/>
        </authorList>
    </citation>
    <scope>NUCLEOTIDE SEQUENCE [LARGE SCALE GENOMIC DNA]</scope>
    <source>
        <strain evidence="13 14">JCM 13476</strain>
    </source>
</reference>
<evidence type="ECO:0000259" key="12">
    <source>
        <dbReference type="Pfam" id="PF13735"/>
    </source>
</evidence>
<dbReference type="PANTHER" id="PTHR46173">
    <property type="entry name" value="CCA TRNA NUCLEOTIDYLTRANSFERASE 1, MITOCHONDRIAL"/>
    <property type="match status" value="1"/>
</dbReference>
<accession>A0ABN0YDQ5</accession>
<keyword evidence="7" id="KW-0460">Magnesium</keyword>
<gene>
    <name evidence="13" type="ORF">GCM10009093_18440</name>
</gene>
<evidence type="ECO:0000256" key="1">
    <source>
        <dbReference type="ARBA" id="ARBA00001946"/>
    </source>
</evidence>
<dbReference type="InterPro" id="IPR032828">
    <property type="entry name" value="PolyA_RNA-bd"/>
</dbReference>
<comment type="cofactor">
    <cofactor evidence="1">
        <name>Mg(2+)</name>
        <dbReference type="ChEBI" id="CHEBI:18420"/>
    </cofactor>
</comment>
<evidence type="ECO:0000256" key="5">
    <source>
        <dbReference type="ARBA" id="ARBA00022723"/>
    </source>
</evidence>
<feature type="domain" description="Poly A polymerase head" evidence="10">
    <location>
        <begin position="34"/>
        <end position="155"/>
    </location>
</feature>
<evidence type="ECO:0000259" key="10">
    <source>
        <dbReference type="Pfam" id="PF01743"/>
    </source>
</evidence>
<dbReference type="Gene3D" id="1.10.3090.10">
    <property type="entry name" value="cca-adding enzyme, domain 2"/>
    <property type="match status" value="1"/>
</dbReference>
<dbReference type="InterPro" id="IPR032810">
    <property type="entry name" value="CCA-adding_enz_C"/>
</dbReference>
<dbReference type="CDD" id="cd05398">
    <property type="entry name" value="NT_ClassII-CCAase"/>
    <property type="match status" value="1"/>
</dbReference>
<dbReference type="Pfam" id="PF01743">
    <property type="entry name" value="PolyA_pol"/>
    <property type="match status" value="1"/>
</dbReference>
<evidence type="ECO:0000256" key="2">
    <source>
        <dbReference type="ARBA" id="ARBA00022679"/>
    </source>
</evidence>
<evidence type="ECO:0000256" key="9">
    <source>
        <dbReference type="RuleBase" id="RU003953"/>
    </source>
</evidence>
<sequence>MSAPSLKGQSWLEADASKAVMAALEAAGGPDCARYVGGCVRNALLDVPVDDVDIATQLEPQQVLAALKAAKIRAVPTGIEHGTITAVVNSQPFEITSLRRDVETDGRRAVVAFTRDWAEDAARRDFRLNALYSNARGELFDPTGSGLSDAEQRRIVFVGEPEQRIREDYLRILRFYRFWAWYGRGAVDAEGHAACRKLAEGVATLSAERVSKELLKLLAAPDPVAAVNAMDEAGVLSVILPRLDRTSFAAMVAITLDPVLRLVALLPLSAEGLAEDARRLRLSNAQQERMVASAVLLDADMSEQQARAMVWRDGLTAFVDRTYRAEAAGIAPQNMQALRQMAQGWRIPSMPVGGRDLAQAGFKPGPMTGKILKAFEQSWIADDFPADGHAARLQAAIDQVQAHENG</sequence>
<proteinExistence type="inferred from homology"/>
<protein>
    <submittedName>
        <fullName evidence="13">CCA tRNA nucleotidyltransferase</fullName>
    </submittedName>
</protein>
<organism evidence="13 14">
    <name type="scientific">Brevundimonas terrae</name>
    <dbReference type="NCBI Taxonomy" id="363631"/>
    <lineage>
        <taxon>Bacteria</taxon>
        <taxon>Pseudomonadati</taxon>
        <taxon>Pseudomonadota</taxon>
        <taxon>Alphaproteobacteria</taxon>
        <taxon>Caulobacterales</taxon>
        <taxon>Caulobacteraceae</taxon>
        <taxon>Brevundimonas</taxon>
    </lineage>
</organism>
<evidence type="ECO:0000313" key="14">
    <source>
        <dbReference type="Proteomes" id="UP001500791"/>
    </source>
</evidence>
<comment type="similarity">
    <text evidence="9">Belongs to the tRNA nucleotidyltransferase/poly(A) polymerase family.</text>
</comment>
<keyword evidence="14" id="KW-1185">Reference proteome</keyword>
<dbReference type="Proteomes" id="UP001500791">
    <property type="component" value="Unassembled WGS sequence"/>
</dbReference>
<name>A0ABN0YDQ5_9CAUL</name>
<dbReference type="PANTHER" id="PTHR46173:SF1">
    <property type="entry name" value="CCA TRNA NUCLEOTIDYLTRANSFERASE 1, MITOCHONDRIAL"/>
    <property type="match status" value="1"/>
</dbReference>
<dbReference type="InterPro" id="IPR050264">
    <property type="entry name" value="Bact_CCA-adding_enz_type3_sf"/>
</dbReference>
<keyword evidence="2 9" id="KW-0808">Transferase</keyword>
<dbReference type="EMBL" id="BAAAEJ010000007">
    <property type="protein sequence ID" value="GAA0392167.1"/>
    <property type="molecule type" value="Genomic_DNA"/>
</dbReference>
<keyword evidence="5" id="KW-0479">Metal-binding</keyword>
<evidence type="ECO:0000256" key="3">
    <source>
        <dbReference type="ARBA" id="ARBA00022694"/>
    </source>
</evidence>
<evidence type="ECO:0000256" key="4">
    <source>
        <dbReference type="ARBA" id="ARBA00022695"/>
    </source>
</evidence>
<dbReference type="Gene3D" id="3.30.460.10">
    <property type="entry name" value="Beta Polymerase, domain 2"/>
    <property type="match status" value="1"/>
</dbReference>
<dbReference type="InterPro" id="IPR002646">
    <property type="entry name" value="PolA_pol_head_dom"/>
</dbReference>
<keyword evidence="3" id="KW-0819">tRNA processing</keyword>
<dbReference type="InterPro" id="IPR043519">
    <property type="entry name" value="NT_sf"/>
</dbReference>
<evidence type="ECO:0000256" key="7">
    <source>
        <dbReference type="ARBA" id="ARBA00022842"/>
    </source>
</evidence>
<feature type="domain" description="CCA-adding enzyme C-terminal" evidence="12">
    <location>
        <begin position="277"/>
        <end position="383"/>
    </location>
</feature>
<evidence type="ECO:0000256" key="6">
    <source>
        <dbReference type="ARBA" id="ARBA00022741"/>
    </source>
</evidence>
<dbReference type="Pfam" id="PF12627">
    <property type="entry name" value="PolyA_pol_RNAbd"/>
    <property type="match status" value="1"/>
</dbReference>